<evidence type="ECO:0000256" key="2">
    <source>
        <dbReference type="ARBA" id="ARBA00010112"/>
    </source>
</evidence>
<dbReference type="InterPro" id="IPR001534">
    <property type="entry name" value="Transthyretin-like"/>
</dbReference>
<evidence type="ECO:0000313" key="6">
    <source>
        <dbReference type="EMBL" id="VDM80684.1"/>
    </source>
</evidence>
<dbReference type="PANTHER" id="PTHR21700">
    <property type="entry name" value="TRANSTHYRETIN-LIKE FAMILY PROTEIN-RELATED"/>
    <property type="match status" value="1"/>
</dbReference>
<name>A0A3P7JPT0_STRVU</name>
<protein>
    <recommendedName>
        <fullName evidence="8">Transthyretin/hydroxyisourate hydrolase domain-containing protein</fullName>
    </recommendedName>
</protein>
<comment type="subcellular location">
    <subcellularLocation>
        <location evidence="1">Secreted</location>
    </subcellularLocation>
</comment>
<dbReference type="GO" id="GO:0009986">
    <property type="term" value="C:cell surface"/>
    <property type="evidence" value="ECO:0007669"/>
    <property type="project" value="InterPro"/>
</dbReference>
<keyword evidence="3" id="KW-0964">Secreted</keyword>
<dbReference type="EMBL" id="UYYB01109539">
    <property type="protein sequence ID" value="VDM80684.1"/>
    <property type="molecule type" value="Genomic_DNA"/>
</dbReference>
<keyword evidence="4 5" id="KW-0732">Signal</keyword>
<dbReference type="InterPro" id="IPR038479">
    <property type="entry name" value="Transthyretin-like_sf"/>
</dbReference>
<evidence type="ECO:0000256" key="3">
    <source>
        <dbReference type="ARBA" id="ARBA00022525"/>
    </source>
</evidence>
<feature type="signal peptide" evidence="5">
    <location>
        <begin position="1"/>
        <end position="16"/>
    </location>
</feature>
<sequence length="136" mass="15358">MNHFLWALALLPLCLAVREQSIAVKGRFLCGEQPAANVRVKLWEEDSGQSTLIVYCGTVETTPIDPVLKVYHDCNDTLHKSPYLVIISFQPGSRKVKFSLPDKYITEGMVPKKVMDIGSINLELEFMDEGREFIVD</sequence>
<evidence type="ECO:0000256" key="4">
    <source>
        <dbReference type="ARBA" id="ARBA00022729"/>
    </source>
</evidence>
<dbReference type="OrthoDB" id="5822973at2759"/>
<reference evidence="6 7" key="1">
    <citation type="submission" date="2018-11" db="EMBL/GenBank/DDBJ databases">
        <authorList>
            <consortium name="Pathogen Informatics"/>
        </authorList>
    </citation>
    <scope>NUCLEOTIDE SEQUENCE [LARGE SCALE GENOMIC DNA]</scope>
</reference>
<keyword evidence="7" id="KW-1185">Reference proteome</keyword>
<dbReference type="GO" id="GO:0005576">
    <property type="term" value="C:extracellular region"/>
    <property type="evidence" value="ECO:0007669"/>
    <property type="project" value="UniProtKB-SubCell"/>
</dbReference>
<gene>
    <name evidence="6" type="ORF">SVUK_LOCUS15682</name>
</gene>
<organism evidence="6 7">
    <name type="scientific">Strongylus vulgaris</name>
    <name type="common">Blood worm</name>
    <dbReference type="NCBI Taxonomy" id="40348"/>
    <lineage>
        <taxon>Eukaryota</taxon>
        <taxon>Metazoa</taxon>
        <taxon>Ecdysozoa</taxon>
        <taxon>Nematoda</taxon>
        <taxon>Chromadorea</taxon>
        <taxon>Rhabditida</taxon>
        <taxon>Rhabditina</taxon>
        <taxon>Rhabditomorpha</taxon>
        <taxon>Strongyloidea</taxon>
        <taxon>Strongylidae</taxon>
        <taxon>Strongylus</taxon>
    </lineage>
</organism>
<evidence type="ECO:0000313" key="7">
    <source>
        <dbReference type="Proteomes" id="UP000270094"/>
    </source>
</evidence>
<dbReference type="AlphaFoldDB" id="A0A3P7JPT0"/>
<dbReference type="PANTHER" id="PTHR21700:SF4">
    <property type="entry name" value="TRANSTHYRETIN-LIKE FAMILY PROTEIN"/>
    <property type="match status" value="1"/>
</dbReference>
<proteinExistence type="inferred from homology"/>
<dbReference type="Pfam" id="PF01060">
    <property type="entry name" value="TTR-52"/>
    <property type="match status" value="1"/>
</dbReference>
<feature type="chain" id="PRO_5017949512" description="Transthyretin/hydroxyisourate hydrolase domain-containing protein" evidence="5">
    <location>
        <begin position="17"/>
        <end position="136"/>
    </location>
</feature>
<dbReference type="Proteomes" id="UP000270094">
    <property type="component" value="Unassembled WGS sequence"/>
</dbReference>
<evidence type="ECO:0000256" key="1">
    <source>
        <dbReference type="ARBA" id="ARBA00004613"/>
    </source>
</evidence>
<accession>A0A3P7JPT0</accession>
<evidence type="ECO:0008006" key="8">
    <source>
        <dbReference type="Google" id="ProtNLM"/>
    </source>
</evidence>
<dbReference type="Gene3D" id="2.60.40.3330">
    <property type="match status" value="1"/>
</dbReference>
<comment type="similarity">
    <text evidence="2">Belongs to the nematode transthyretin-like family.</text>
</comment>
<evidence type="ECO:0000256" key="5">
    <source>
        <dbReference type="SAM" id="SignalP"/>
    </source>
</evidence>